<proteinExistence type="predicted"/>
<feature type="region of interest" description="Disordered" evidence="1">
    <location>
        <begin position="271"/>
        <end position="339"/>
    </location>
</feature>
<feature type="domain" description="LysM" evidence="3">
    <location>
        <begin position="155"/>
        <end position="205"/>
    </location>
</feature>
<protein>
    <submittedName>
        <fullName evidence="4">Nucleoid-associated protein YgaU</fullName>
    </submittedName>
</protein>
<dbReference type="EMBL" id="JAGIOB010000001">
    <property type="protein sequence ID" value="MBP2417243.1"/>
    <property type="molecule type" value="Genomic_DNA"/>
</dbReference>
<evidence type="ECO:0000313" key="4">
    <source>
        <dbReference type="EMBL" id="MBP2417243.1"/>
    </source>
</evidence>
<dbReference type="Gene3D" id="3.10.350.10">
    <property type="entry name" value="LysM domain"/>
    <property type="match status" value="2"/>
</dbReference>
<dbReference type="PANTHER" id="PTHR34700">
    <property type="entry name" value="POTASSIUM BINDING PROTEIN KBP"/>
    <property type="match status" value="1"/>
</dbReference>
<feature type="transmembrane region" description="Helical" evidence="2">
    <location>
        <begin position="95"/>
        <end position="115"/>
    </location>
</feature>
<feature type="compositionally biased region" description="Low complexity" evidence="1">
    <location>
        <begin position="310"/>
        <end position="329"/>
    </location>
</feature>
<dbReference type="SMART" id="SM01043">
    <property type="entry name" value="BTAD"/>
    <property type="match status" value="1"/>
</dbReference>
<keyword evidence="2" id="KW-0812">Transmembrane</keyword>
<evidence type="ECO:0000259" key="3">
    <source>
        <dbReference type="PROSITE" id="PS51782"/>
    </source>
</evidence>
<feature type="domain" description="LysM" evidence="3">
    <location>
        <begin position="223"/>
        <end position="272"/>
    </location>
</feature>
<dbReference type="PANTHER" id="PTHR34700:SF4">
    <property type="entry name" value="PHAGE-LIKE ELEMENT PBSX PROTEIN XKDP"/>
    <property type="match status" value="1"/>
</dbReference>
<organism evidence="4 5">
    <name type="scientific">Microlunatus capsulatus</name>
    <dbReference type="NCBI Taxonomy" id="99117"/>
    <lineage>
        <taxon>Bacteria</taxon>
        <taxon>Bacillati</taxon>
        <taxon>Actinomycetota</taxon>
        <taxon>Actinomycetes</taxon>
        <taxon>Propionibacteriales</taxon>
        <taxon>Propionibacteriaceae</taxon>
        <taxon>Microlunatus</taxon>
    </lineage>
</organism>
<name>A0ABS4Z866_9ACTN</name>
<dbReference type="RefSeq" id="WP_210055555.1">
    <property type="nucleotide sequence ID" value="NZ_BAAAMH010000009.1"/>
</dbReference>
<dbReference type="Proteomes" id="UP000758168">
    <property type="component" value="Unassembled WGS sequence"/>
</dbReference>
<dbReference type="SMART" id="SM00257">
    <property type="entry name" value="LysM"/>
    <property type="match status" value="2"/>
</dbReference>
<evidence type="ECO:0000313" key="5">
    <source>
        <dbReference type="Proteomes" id="UP000758168"/>
    </source>
</evidence>
<accession>A0ABS4Z866</accession>
<evidence type="ECO:0000256" key="2">
    <source>
        <dbReference type="SAM" id="Phobius"/>
    </source>
</evidence>
<dbReference type="PROSITE" id="PS51782">
    <property type="entry name" value="LYSM"/>
    <property type="match status" value="2"/>
</dbReference>
<keyword evidence="2" id="KW-1133">Transmembrane helix</keyword>
<dbReference type="Pfam" id="PF01476">
    <property type="entry name" value="LysM"/>
    <property type="match status" value="2"/>
</dbReference>
<keyword evidence="5" id="KW-1185">Reference proteome</keyword>
<dbReference type="InterPro" id="IPR036779">
    <property type="entry name" value="LysM_dom_sf"/>
</dbReference>
<sequence>MSRVLRGLGALVVLLALLVGVPALLLAVGARWPTTWSPQVLLRPDDGTVLLALVTSTAWVAWAVLALSVLAEVVTAATRARVRVRLPGLAGPQRAVAGLVLAVLALAAAPAVQLGPPPAVAEARTAPPPAPAAAEPTTTRARAPVPARPVDPSAVVHEVRTGDDLWTLAERYYGRGQDWRRIAAANPDRLTGGPDRLEVGWRLQVPGVVAVDDVPAGADSDPGTVVVRAGDSLSAIAERELGDDARWPELFEANRAVLDDPDVLEAGQQLEVPAGDAAGPAQPRAERVPERTDPPVRRSEPRSTRPAPPAGDGAVPGSAVPRAADGPARPSAPPPAEPSAAVEDRVAFAAVGGLLAAGLLTGLALRRRLQLAARPVGRRIVHPAPAVVPLEAALGRRQRPFTLRTLDRALRAVAVACRDQRLPLPALQLVLLAEDRVELRLSAPHATAPVGFAVEDGGRSWVLDQPGADHLTAVPADEPLRPWPTLVTLGRDDQDRLVLGDLEALRLLQLDGDPGAGRDVLTALAVELSFSPWADEMRLTLLGPDTRLPDALGAHAVEQSEDADALLDRLEDRAAEQRRHQPQPVLGQHRLDPDLAEPWTPEVVLVDGPLTREQTARFRALVDTEPHVTTAVVLVGDVGAPWRLTTAPAAAGPPTARLEPAGLDLRAQALTPDETAGVVALVAATGRTDTTTAPWWHVEVAEPEPPPDNVTYLGRRFGGWSAETTGEVDGVVAIRAAAALAADARVDHPTLLVLGPVELLGATGTAPPRAAKQCLEYCGWLLEHPGRTARDMASALAVAEGTRRSNMSRLRTWLGADAAGEAYLPDAYTGRIALHPAVSSDWQQVQILTAGGVNRAGDEALRAVLQLLRGAPLADAAPGQWHWAEELRTDLISCLRDVGVELTSRALDAGDLGLARWAAARALVAAPGDELLLAARIRTEHRAGNTAETERLTLQLAGQARRLGVDLDPATVTLLQEVVEGRVRARMA</sequence>
<reference evidence="4 5" key="1">
    <citation type="submission" date="2021-03" db="EMBL/GenBank/DDBJ databases">
        <title>Sequencing the genomes of 1000 actinobacteria strains.</title>
        <authorList>
            <person name="Klenk H.-P."/>
        </authorList>
    </citation>
    <scope>NUCLEOTIDE SEQUENCE [LARGE SCALE GENOMIC DNA]</scope>
    <source>
        <strain evidence="4 5">DSM 12936</strain>
    </source>
</reference>
<feature type="transmembrane region" description="Helical" evidence="2">
    <location>
        <begin position="51"/>
        <end position="74"/>
    </location>
</feature>
<keyword evidence="2" id="KW-0472">Membrane</keyword>
<dbReference type="InterPro" id="IPR018392">
    <property type="entry name" value="LysM"/>
</dbReference>
<dbReference type="InterPro" id="IPR005158">
    <property type="entry name" value="BTAD"/>
</dbReference>
<dbReference type="SUPFAM" id="SSF54106">
    <property type="entry name" value="LysM domain"/>
    <property type="match status" value="1"/>
</dbReference>
<comment type="caution">
    <text evidence="4">The sequence shown here is derived from an EMBL/GenBank/DDBJ whole genome shotgun (WGS) entry which is preliminary data.</text>
</comment>
<gene>
    <name evidence="4" type="ORF">JOF54_002165</name>
</gene>
<feature type="region of interest" description="Disordered" evidence="1">
    <location>
        <begin position="118"/>
        <end position="148"/>
    </location>
</feature>
<evidence type="ECO:0000256" key="1">
    <source>
        <dbReference type="SAM" id="MobiDB-lite"/>
    </source>
</evidence>
<dbReference type="CDD" id="cd00118">
    <property type="entry name" value="LysM"/>
    <property type="match status" value="1"/>
</dbReference>
<feature type="compositionally biased region" description="Basic and acidic residues" evidence="1">
    <location>
        <begin position="284"/>
        <end position="303"/>
    </location>
</feature>
<feature type="compositionally biased region" description="Low complexity" evidence="1">
    <location>
        <begin position="132"/>
        <end position="145"/>
    </location>
</feature>
<dbReference type="InterPro" id="IPR052196">
    <property type="entry name" value="Bact_Kbp"/>
</dbReference>